<evidence type="ECO:0000256" key="3">
    <source>
        <dbReference type="ARBA" id="ARBA00022723"/>
    </source>
</evidence>
<dbReference type="InterPro" id="IPR029149">
    <property type="entry name" value="Creatin/AminoP/Spt16_N"/>
</dbReference>
<dbReference type="InterPro" id="IPR036005">
    <property type="entry name" value="Creatinase/aminopeptidase-like"/>
</dbReference>
<keyword evidence="5" id="KW-0464">Manganese</keyword>
<dbReference type="GO" id="GO:0005739">
    <property type="term" value="C:mitochondrion"/>
    <property type="evidence" value="ECO:0007669"/>
    <property type="project" value="EnsemblFungi"/>
</dbReference>
<dbReference type="SUPFAM" id="SSF55920">
    <property type="entry name" value="Creatinase/aminopeptidase"/>
    <property type="match status" value="1"/>
</dbReference>
<comment type="caution">
    <text evidence="7">The sequence shown here is derived from an EMBL/GenBank/DDBJ whole genome shotgun (WGS) entry which is preliminary data.</text>
</comment>
<dbReference type="InterPro" id="IPR000994">
    <property type="entry name" value="Pept_M24"/>
</dbReference>
<evidence type="ECO:0000313" key="7">
    <source>
        <dbReference type="EMBL" id="ORY45838.1"/>
    </source>
</evidence>
<dbReference type="PANTHER" id="PTHR43226:SF4">
    <property type="entry name" value="XAA-PRO AMINOPEPTIDASE 3"/>
    <property type="match status" value="1"/>
</dbReference>
<feature type="non-terminal residue" evidence="7">
    <location>
        <position position="1"/>
    </location>
</feature>
<gene>
    <name evidence="7" type="ORF">LY90DRAFT_416363</name>
</gene>
<protein>
    <submittedName>
        <fullName evidence="7">Creatinase/aminopeptidase</fullName>
    </submittedName>
</protein>
<dbReference type="SMART" id="SM01011">
    <property type="entry name" value="AMP_N"/>
    <property type="match status" value="1"/>
</dbReference>
<accession>A0A1Y2CFJ2</accession>
<dbReference type="STRING" id="1754190.A0A1Y2CFJ2"/>
<evidence type="ECO:0000313" key="8">
    <source>
        <dbReference type="Proteomes" id="UP000193920"/>
    </source>
</evidence>
<dbReference type="AlphaFoldDB" id="A0A1Y2CFJ2"/>
<keyword evidence="4" id="KW-0378">Hydrolase</keyword>
<keyword evidence="7" id="KW-0645">Protease</keyword>
<sequence length="414" mass="47766">EVTPGISSLQYEFRRAKLIEEIPNNSVVIIGGYGLRYMSKGIFYKFHQNTDLLYLTGFNQPDAAVILEKDTSLPRKYKMTLFCLPKSKNLEKWDGPRCGLENAVKYFKADEVIDQIATLSAYLRHLNLRVPKEKWPKEGSTYSRNPDIIKSIIPLINNFRLIKASCEIELLKKVGYLTAEAFIETYRRTKAGLSENHLEAIFEYNIKIRNAQFLSYIPVVASGKNSLFMHYVDNNAKLNDGDLILMDAGAELNHYVSDITRTWPINGKFSKPQREMYQLLLDIQKQCINMCTVKSGKTLNQIHQEFIDMLARELSKVFNRQLSWMETNDICPHHISHYMGMDVHDTEDVSRSMPLKKGMVVTIEPGLYIPYDDRYPKEYQGIGIRIEDNIVVGDKKPINLSKDVPKEVNFIYNK</sequence>
<proteinExistence type="inferred from homology"/>
<keyword evidence="7" id="KW-0031">Aminopeptidase</keyword>
<evidence type="ECO:0000259" key="6">
    <source>
        <dbReference type="SMART" id="SM01011"/>
    </source>
</evidence>
<name>A0A1Y2CFJ2_9FUNG</name>
<dbReference type="EMBL" id="MCOG01000110">
    <property type="protein sequence ID" value="ORY45838.1"/>
    <property type="molecule type" value="Genomic_DNA"/>
</dbReference>
<keyword evidence="8" id="KW-1185">Reference proteome</keyword>
<dbReference type="GO" id="GO:0016485">
    <property type="term" value="P:protein processing"/>
    <property type="evidence" value="ECO:0007669"/>
    <property type="project" value="EnsemblFungi"/>
</dbReference>
<evidence type="ECO:0000256" key="4">
    <source>
        <dbReference type="ARBA" id="ARBA00022801"/>
    </source>
</evidence>
<evidence type="ECO:0000256" key="2">
    <source>
        <dbReference type="ARBA" id="ARBA00008766"/>
    </source>
</evidence>
<comment type="cofactor">
    <cofactor evidence="1">
        <name>Mn(2+)</name>
        <dbReference type="ChEBI" id="CHEBI:29035"/>
    </cofactor>
</comment>
<dbReference type="CDD" id="cd01087">
    <property type="entry name" value="Prolidase"/>
    <property type="match status" value="1"/>
</dbReference>
<keyword evidence="3" id="KW-0479">Metal-binding</keyword>
<feature type="domain" description="Aminopeptidase P N-terminal" evidence="6">
    <location>
        <begin position="6"/>
        <end position="144"/>
    </location>
</feature>
<dbReference type="OrthoDB" id="10261878at2759"/>
<dbReference type="Proteomes" id="UP000193920">
    <property type="component" value="Unassembled WGS sequence"/>
</dbReference>
<dbReference type="InterPro" id="IPR007865">
    <property type="entry name" value="Aminopep_P_N"/>
</dbReference>
<dbReference type="GO" id="GO:0005634">
    <property type="term" value="C:nucleus"/>
    <property type="evidence" value="ECO:0007669"/>
    <property type="project" value="EnsemblFungi"/>
</dbReference>
<dbReference type="GO" id="GO:0070006">
    <property type="term" value="F:metalloaminopeptidase activity"/>
    <property type="evidence" value="ECO:0007669"/>
    <property type="project" value="InterPro"/>
</dbReference>
<dbReference type="Pfam" id="PF05195">
    <property type="entry name" value="AMP_N"/>
    <property type="match status" value="1"/>
</dbReference>
<dbReference type="PANTHER" id="PTHR43226">
    <property type="entry name" value="XAA-PRO AMINOPEPTIDASE 3"/>
    <property type="match status" value="1"/>
</dbReference>
<dbReference type="InterPro" id="IPR052433">
    <property type="entry name" value="X-Pro_dipept-like"/>
</dbReference>
<dbReference type="Gene3D" id="3.90.230.10">
    <property type="entry name" value="Creatinase/methionine aminopeptidase superfamily"/>
    <property type="match status" value="1"/>
</dbReference>
<dbReference type="Gene3D" id="3.40.350.10">
    <property type="entry name" value="Creatinase/prolidase N-terminal domain"/>
    <property type="match status" value="1"/>
</dbReference>
<organism evidence="7 8">
    <name type="scientific">Neocallimastix californiae</name>
    <dbReference type="NCBI Taxonomy" id="1754190"/>
    <lineage>
        <taxon>Eukaryota</taxon>
        <taxon>Fungi</taxon>
        <taxon>Fungi incertae sedis</taxon>
        <taxon>Chytridiomycota</taxon>
        <taxon>Chytridiomycota incertae sedis</taxon>
        <taxon>Neocallimastigomycetes</taxon>
        <taxon>Neocallimastigales</taxon>
        <taxon>Neocallimastigaceae</taxon>
        <taxon>Neocallimastix</taxon>
    </lineage>
</organism>
<dbReference type="SUPFAM" id="SSF53092">
    <property type="entry name" value="Creatinase/prolidase N-terminal domain"/>
    <property type="match status" value="1"/>
</dbReference>
<comment type="similarity">
    <text evidence="2">Belongs to the peptidase M24B family.</text>
</comment>
<evidence type="ECO:0000256" key="1">
    <source>
        <dbReference type="ARBA" id="ARBA00001936"/>
    </source>
</evidence>
<dbReference type="Pfam" id="PF00557">
    <property type="entry name" value="Peptidase_M24"/>
    <property type="match status" value="1"/>
</dbReference>
<reference evidence="7 8" key="1">
    <citation type="submission" date="2016-08" db="EMBL/GenBank/DDBJ databases">
        <title>A Parts List for Fungal Cellulosomes Revealed by Comparative Genomics.</title>
        <authorList>
            <consortium name="DOE Joint Genome Institute"/>
            <person name="Haitjema C.H."/>
            <person name="Gilmore S.P."/>
            <person name="Henske J.K."/>
            <person name="Solomon K.V."/>
            <person name="De Groot R."/>
            <person name="Kuo A."/>
            <person name="Mondo S.J."/>
            <person name="Salamov A.A."/>
            <person name="Labutti K."/>
            <person name="Zhao Z."/>
            <person name="Chiniquy J."/>
            <person name="Barry K."/>
            <person name="Brewer H.M."/>
            <person name="Purvine S.O."/>
            <person name="Wright A.T."/>
            <person name="Boxma B."/>
            <person name="Van Alen T."/>
            <person name="Hackstein J.H."/>
            <person name="Baker S.E."/>
            <person name="Grigoriev I.V."/>
            <person name="O'Malley M.A."/>
        </authorList>
    </citation>
    <scope>NUCLEOTIDE SEQUENCE [LARGE SCALE GENOMIC DNA]</scope>
    <source>
        <strain evidence="7 8">G1</strain>
    </source>
</reference>
<dbReference type="GO" id="GO:0030145">
    <property type="term" value="F:manganese ion binding"/>
    <property type="evidence" value="ECO:0007669"/>
    <property type="project" value="InterPro"/>
</dbReference>
<evidence type="ECO:0000256" key="5">
    <source>
        <dbReference type="ARBA" id="ARBA00023211"/>
    </source>
</evidence>
<dbReference type="GO" id="GO:0050821">
    <property type="term" value="P:protein stabilization"/>
    <property type="evidence" value="ECO:0007669"/>
    <property type="project" value="EnsemblFungi"/>
</dbReference>